<keyword evidence="2" id="KW-1185">Reference proteome</keyword>
<name>A0ABQ4V7P1_9MYCO</name>
<dbReference type="Proteomes" id="UP001060504">
    <property type="component" value="Unassembled WGS sequence"/>
</dbReference>
<evidence type="ECO:0000313" key="2">
    <source>
        <dbReference type="Proteomes" id="UP001060504"/>
    </source>
</evidence>
<evidence type="ECO:0000313" key="1">
    <source>
        <dbReference type="EMBL" id="GJF11395.1"/>
    </source>
</evidence>
<protein>
    <submittedName>
        <fullName evidence="1">Membrane protein</fullName>
    </submittedName>
</protein>
<proteinExistence type="predicted"/>
<comment type="caution">
    <text evidence="1">The sequence shown here is derived from an EMBL/GenBank/DDBJ whole genome shotgun (WGS) entry which is preliminary data.</text>
</comment>
<sequence>MSPVSKSLYTPLATAASIGGGLLAGKIFSEVWKRVGDAEPPDPKDLDQSTSSVYIAAALQGVTWGLVRAAVQRTSAHGFRAVTNESPPT</sequence>
<gene>
    <name evidence="1" type="ORF">NGTWS1702_37860</name>
</gene>
<dbReference type="EMBL" id="BPRH01003963">
    <property type="protein sequence ID" value="GJF11395.1"/>
    <property type="molecule type" value="Genomic_DNA"/>
</dbReference>
<dbReference type="Pfam" id="PF14019">
    <property type="entry name" value="DUF4235"/>
    <property type="match status" value="1"/>
</dbReference>
<organism evidence="1 2">
    <name type="scientific">Mycolicibacterium cyprinidarum</name>
    <dbReference type="NCBI Taxonomy" id="2860311"/>
    <lineage>
        <taxon>Bacteria</taxon>
        <taxon>Bacillati</taxon>
        <taxon>Actinomycetota</taxon>
        <taxon>Actinomycetes</taxon>
        <taxon>Mycobacteriales</taxon>
        <taxon>Mycobacteriaceae</taxon>
        <taxon>Mycolicibacterium</taxon>
    </lineage>
</organism>
<dbReference type="InterPro" id="IPR025329">
    <property type="entry name" value="DUF4235"/>
</dbReference>
<reference evidence="1 2" key="1">
    <citation type="submission" date="2021-08" db="EMBL/GenBank/DDBJ databases">
        <title>Draft genome sequence of Mycolicibacterium sp. NGTWS1702 strain.</title>
        <authorList>
            <person name="Matsumoto M."/>
            <person name="Tang B.C.C."/>
            <person name="Machida Y."/>
            <person name="Matoyama H."/>
            <person name="Kishihara T."/>
            <person name="Sato S."/>
            <person name="Kondo I."/>
            <person name="Sano M."/>
            <person name="Kato G."/>
        </authorList>
    </citation>
    <scope>NUCLEOTIDE SEQUENCE [LARGE SCALE GENOMIC DNA]</scope>
    <source>
        <strain evidence="1 2">NGTWSNA01</strain>
    </source>
</reference>
<accession>A0ABQ4V7P1</accession>